<accession>A0A136IYD4</accession>
<evidence type="ECO:0000313" key="1">
    <source>
        <dbReference type="EMBL" id="KXJ89947.1"/>
    </source>
</evidence>
<evidence type="ECO:0000313" key="2">
    <source>
        <dbReference type="Proteomes" id="UP000070501"/>
    </source>
</evidence>
<gene>
    <name evidence="1" type="ORF">Micbo1qcDRAFT_165312</name>
</gene>
<dbReference type="InParanoid" id="A0A136IYD4"/>
<dbReference type="AlphaFoldDB" id="A0A136IYD4"/>
<keyword evidence="2" id="KW-1185">Reference proteome</keyword>
<protein>
    <submittedName>
        <fullName evidence="1">Uncharacterized protein</fullName>
    </submittedName>
</protein>
<organism evidence="1 2">
    <name type="scientific">Microdochium bolleyi</name>
    <dbReference type="NCBI Taxonomy" id="196109"/>
    <lineage>
        <taxon>Eukaryota</taxon>
        <taxon>Fungi</taxon>
        <taxon>Dikarya</taxon>
        <taxon>Ascomycota</taxon>
        <taxon>Pezizomycotina</taxon>
        <taxon>Sordariomycetes</taxon>
        <taxon>Xylariomycetidae</taxon>
        <taxon>Xylariales</taxon>
        <taxon>Microdochiaceae</taxon>
        <taxon>Microdochium</taxon>
    </lineage>
</organism>
<sequence>MHSRYDEFSLDPRQPDSGSSAFIEALYHFITAVDKYDCAAMLRPWAQSWVAALETVKSLDHKVLRRLAWIYFQLGDRAGFERTVRTLVVEFPPSGAGEMDFFGDADGGHEAEVIAEAPGLEESISSHRCALVNTLLSSVRHLEKGAFGGMSNHCAVRSAPYEDREACQDRLRKTAIRHLLSCGFWPLPRDPRGVSLTPRELERLVSGVSSMTIGAAGSSSAGFAHPLSTYSRPGLDDGMASATSVYSAASRLNSQVNGTPHGLPSRHVYCTAFPSGDKAGQST</sequence>
<proteinExistence type="predicted"/>
<feature type="non-terminal residue" evidence="1">
    <location>
        <position position="283"/>
    </location>
</feature>
<dbReference type="EMBL" id="KQ964254">
    <property type="protein sequence ID" value="KXJ89947.1"/>
    <property type="molecule type" value="Genomic_DNA"/>
</dbReference>
<reference evidence="2" key="1">
    <citation type="submission" date="2016-02" db="EMBL/GenBank/DDBJ databases">
        <title>Draft genome sequence of Microdochium bolleyi, a fungal endophyte of beachgrass.</title>
        <authorList>
            <consortium name="DOE Joint Genome Institute"/>
            <person name="David A.S."/>
            <person name="May G."/>
            <person name="Haridas S."/>
            <person name="Lim J."/>
            <person name="Wang M."/>
            <person name="Labutti K."/>
            <person name="Lipzen A."/>
            <person name="Barry K."/>
            <person name="Grigoriev I.V."/>
        </authorList>
    </citation>
    <scope>NUCLEOTIDE SEQUENCE [LARGE SCALE GENOMIC DNA]</scope>
    <source>
        <strain evidence="2">J235TASD1</strain>
    </source>
</reference>
<name>A0A136IYD4_9PEZI</name>
<dbReference type="Proteomes" id="UP000070501">
    <property type="component" value="Unassembled WGS sequence"/>
</dbReference>
<dbReference type="OrthoDB" id="5275938at2759"/>